<dbReference type="AlphaFoldDB" id="A0A1F5ETK1"/>
<accession>A0A1F5ETK1</accession>
<organism evidence="1 2">
    <name type="scientific">Candidatus Collierbacteria bacterium RIFCSPHIGHO2_02_FULL_49_10</name>
    <dbReference type="NCBI Taxonomy" id="1817723"/>
    <lineage>
        <taxon>Bacteria</taxon>
        <taxon>Candidatus Collieribacteriota</taxon>
    </lineage>
</organism>
<dbReference type="Proteomes" id="UP000177390">
    <property type="component" value="Unassembled WGS sequence"/>
</dbReference>
<evidence type="ECO:0000313" key="1">
    <source>
        <dbReference type="EMBL" id="OGD70721.1"/>
    </source>
</evidence>
<gene>
    <name evidence="1" type="ORF">A3D09_00950</name>
</gene>
<proteinExistence type="predicted"/>
<evidence type="ECO:0000313" key="2">
    <source>
        <dbReference type="Proteomes" id="UP000177390"/>
    </source>
</evidence>
<dbReference type="EMBL" id="MFAH01000046">
    <property type="protein sequence ID" value="OGD70721.1"/>
    <property type="molecule type" value="Genomic_DNA"/>
</dbReference>
<name>A0A1F5ETK1_9BACT</name>
<protein>
    <submittedName>
        <fullName evidence="1">Uncharacterized protein</fullName>
    </submittedName>
</protein>
<sequence>MTERQNCRPEVKKNEARPNSRYLILSENGFGGKKYRLAKKYLKSSGNTTESWAIKRDGNCFVTQVTISGEAGRLDKITTRIGSKKVKIAIFQPANESDFAYYLEKRNPVKDKLLFTSLTITEVSPATYAVGTLREKLKTETEVSTPTKKMRQLLKETSYLPVQNLETILARLEDSITRNRPLRIGCFVCLNMKCLQSGDKPVYFVGQEKNRLETPKVSKRTREILSKLENSGLNFAWDFLLADTDPLDIYDEWLGQQELVKEIGRYKSRLEKSIASLSPNTSIKSWSDVQAMFQKKYQTDFQRAFETCDQLVGTEYIASSARRRLAYFTDRVGLPYSDEITKICETTAKRNIALYAAQGPILYDSYDLLVISDPDPSRLGKIQSLLCPKLPIWYPFPG</sequence>
<comment type="caution">
    <text evidence="1">The sequence shown here is derived from an EMBL/GenBank/DDBJ whole genome shotgun (WGS) entry which is preliminary data.</text>
</comment>
<reference evidence="1 2" key="1">
    <citation type="journal article" date="2016" name="Nat. Commun.">
        <title>Thousands of microbial genomes shed light on interconnected biogeochemical processes in an aquifer system.</title>
        <authorList>
            <person name="Anantharaman K."/>
            <person name="Brown C.T."/>
            <person name="Hug L.A."/>
            <person name="Sharon I."/>
            <person name="Castelle C.J."/>
            <person name="Probst A.J."/>
            <person name="Thomas B.C."/>
            <person name="Singh A."/>
            <person name="Wilkins M.J."/>
            <person name="Karaoz U."/>
            <person name="Brodie E.L."/>
            <person name="Williams K.H."/>
            <person name="Hubbard S.S."/>
            <person name="Banfield J.F."/>
        </authorList>
    </citation>
    <scope>NUCLEOTIDE SEQUENCE [LARGE SCALE GENOMIC DNA]</scope>
</reference>